<gene>
    <name evidence="3" type="ORF">EUA94_19285</name>
</gene>
<organism evidence="3 4">
    <name type="scientific">Nocardioides zhouii</name>
    <dbReference type="NCBI Taxonomy" id="1168729"/>
    <lineage>
        <taxon>Bacteria</taxon>
        <taxon>Bacillati</taxon>
        <taxon>Actinomycetota</taxon>
        <taxon>Actinomycetes</taxon>
        <taxon>Propionibacteriales</taxon>
        <taxon>Nocardioidaceae</taxon>
        <taxon>Nocardioides</taxon>
    </lineage>
</organism>
<evidence type="ECO:0000256" key="1">
    <source>
        <dbReference type="ARBA" id="ARBA00007789"/>
    </source>
</evidence>
<reference evidence="3 4" key="1">
    <citation type="submission" date="2019-01" db="EMBL/GenBank/DDBJ databases">
        <title>Novel species of Nocardioides.</title>
        <authorList>
            <person name="Liu Q."/>
            <person name="X Y.-H."/>
        </authorList>
    </citation>
    <scope>NUCLEOTIDE SEQUENCE [LARGE SCALE GENOMIC DNA]</scope>
    <source>
        <strain evidence="3 4">HLT2-9</strain>
    </source>
</reference>
<keyword evidence="4" id="KW-1185">Reference proteome</keyword>
<dbReference type="InterPro" id="IPR036661">
    <property type="entry name" value="Luciferase-like_sf"/>
</dbReference>
<feature type="domain" description="Luciferase-like" evidence="2">
    <location>
        <begin position="63"/>
        <end position="363"/>
    </location>
</feature>
<comment type="caution">
    <text evidence="3">The sequence shown here is derived from an EMBL/GenBank/DDBJ whole genome shotgun (WGS) entry which is preliminary data.</text>
</comment>
<dbReference type="GO" id="GO:0005829">
    <property type="term" value="C:cytosol"/>
    <property type="evidence" value="ECO:0007669"/>
    <property type="project" value="TreeGrafter"/>
</dbReference>
<protein>
    <submittedName>
        <fullName evidence="3">LLM class flavin-dependent oxidoreductase</fullName>
    </submittedName>
</protein>
<dbReference type="NCBIfam" id="TIGR03558">
    <property type="entry name" value="oxido_grp_1"/>
    <property type="match status" value="1"/>
</dbReference>
<dbReference type="CDD" id="cd00347">
    <property type="entry name" value="Flavin_utilizing_monoxygenases"/>
    <property type="match status" value="1"/>
</dbReference>
<evidence type="ECO:0000259" key="2">
    <source>
        <dbReference type="Pfam" id="PF00296"/>
    </source>
</evidence>
<dbReference type="EMBL" id="SDWV01000025">
    <property type="protein sequence ID" value="RYC05434.1"/>
    <property type="molecule type" value="Genomic_DNA"/>
</dbReference>
<dbReference type="InterPro" id="IPR050766">
    <property type="entry name" value="Bact_Lucif_Oxidored"/>
</dbReference>
<sequence length="401" mass="43306">MSEKRPIVVTAYAGERIRSRGSVVLVVTRSTVGPHVHLRPNRRHRRNIPRPSDAAPTVTALSVLDLVPVRSDQTTGDAIAASLGLARVADELGYRRYWVAEHHNMPAVAATNPPVLIAMLASATSRIKVGSGGVMLPNHAPLVVAEQFALLEAAFPGRIDLGIGRAPGTDPLTRYVLRGGSAESADEAVTKFPEYVDDIRTLMTTEGVELQIGPRRQPLRATPAATSVAEMWLLGSSDYSARLAAEKGLPYVFAHHFSGEGTGAAIDLYRSSYVPSPEHPEPRTFLTVNAVVAETEEEARRRALPNVQQMIALRTGAPLHPQRLVEEAEAVEMTPEQRAFGHAMSQRWIVGSAEQAREQLDKLAAEYDVDEVMVHPVSGAAAGADVRTSAAREETLRLLAA</sequence>
<proteinExistence type="predicted"/>
<dbReference type="Gene3D" id="3.20.20.30">
    <property type="entry name" value="Luciferase-like domain"/>
    <property type="match status" value="1"/>
</dbReference>
<name>A0A4Q2SMP4_9ACTN</name>
<evidence type="ECO:0000313" key="4">
    <source>
        <dbReference type="Proteomes" id="UP000291101"/>
    </source>
</evidence>
<dbReference type="Proteomes" id="UP000291101">
    <property type="component" value="Unassembled WGS sequence"/>
</dbReference>
<dbReference type="PANTHER" id="PTHR30137:SF6">
    <property type="entry name" value="LUCIFERASE-LIKE MONOOXYGENASE"/>
    <property type="match status" value="1"/>
</dbReference>
<dbReference type="InterPro" id="IPR019949">
    <property type="entry name" value="CmoO-like"/>
</dbReference>
<evidence type="ECO:0000313" key="3">
    <source>
        <dbReference type="EMBL" id="RYC05434.1"/>
    </source>
</evidence>
<dbReference type="GO" id="GO:0016705">
    <property type="term" value="F:oxidoreductase activity, acting on paired donors, with incorporation or reduction of molecular oxygen"/>
    <property type="evidence" value="ECO:0007669"/>
    <property type="project" value="InterPro"/>
</dbReference>
<dbReference type="SUPFAM" id="SSF51679">
    <property type="entry name" value="Bacterial luciferase-like"/>
    <property type="match status" value="1"/>
</dbReference>
<dbReference type="AlphaFoldDB" id="A0A4Q2SMP4"/>
<comment type="similarity">
    <text evidence="1">To bacterial alkanal monooxygenase alpha and beta chains.</text>
</comment>
<dbReference type="InterPro" id="IPR011251">
    <property type="entry name" value="Luciferase-like_dom"/>
</dbReference>
<dbReference type="OrthoDB" id="9780518at2"/>
<dbReference type="PANTHER" id="PTHR30137">
    <property type="entry name" value="LUCIFERASE-LIKE MONOOXYGENASE"/>
    <property type="match status" value="1"/>
</dbReference>
<accession>A0A4Q2SMP4</accession>
<dbReference type="Pfam" id="PF00296">
    <property type="entry name" value="Bac_luciferase"/>
    <property type="match status" value="1"/>
</dbReference>